<organism evidence="10 11">
    <name type="scientific">Pieris brassicae</name>
    <name type="common">White butterfly</name>
    <name type="synonym">Large white butterfly</name>
    <dbReference type="NCBI Taxonomy" id="7116"/>
    <lineage>
        <taxon>Eukaryota</taxon>
        <taxon>Metazoa</taxon>
        <taxon>Ecdysozoa</taxon>
        <taxon>Arthropoda</taxon>
        <taxon>Hexapoda</taxon>
        <taxon>Insecta</taxon>
        <taxon>Pterygota</taxon>
        <taxon>Neoptera</taxon>
        <taxon>Endopterygota</taxon>
        <taxon>Lepidoptera</taxon>
        <taxon>Glossata</taxon>
        <taxon>Ditrysia</taxon>
        <taxon>Papilionoidea</taxon>
        <taxon>Pieridae</taxon>
        <taxon>Pierinae</taxon>
        <taxon>Pieris</taxon>
    </lineage>
</organism>
<dbReference type="AlphaFoldDB" id="A0A9P0TNY2"/>
<sequence length="110" mass="12431">MPEQSFFAGSYIGVTGGIVLSAVTYPFRNLIGHIYISEDNSLIKISSVDFYGKRIDRIINAEEWIPLLEMQPKTSDAFYLSPQLTDGTKYKLFIKFGTIKNSQKMGQVLE</sequence>
<evidence type="ECO:0000313" key="11">
    <source>
        <dbReference type="Proteomes" id="UP001152562"/>
    </source>
</evidence>
<reference evidence="10" key="1">
    <citation type="submission" date="2022-05" db="EMBL/GenBank/DDBJ databases">
        <authorList>
            <person name="Okamura Y."/>
        </authorList>
    </citation>
    <scope>NUCLEOTIDE SEQUENCE</scope>
</reference>
<keyword evidence="5" id="KW-0999">Mitochondrion inner membrane</keyword>
<dbReference type="EMBL" id="CALOZG010000029">
    <property type="protein sequence ID" value="CAH4032674.1"/>
    <property type="molecule type" value="Genomic_DNA"/>
</dbReference>
<evidence type="ECO:0000256" key="6">
    <source>
        <dbReference type="ARBA" id="ARBA00022989"/>
    </source>
</evidence>
<comment type="caution">
    <text evidence="10">The sequence shown here is derived from an EMBL/GenBank/DDBJ whole genome shotgun (WGS) entry which is preliminary data.</text>
</comment>
<proteinExistence type="inferred from homology"/>
<comment type="subcellular location">
    <subcellularLocation>
        <location evidence="1">Mitochondrion inner membrane</location>
        <topology evidence="1">Multi-pass membrane protein</topology>
    </subcellularLocation>
</comment>
<dbReference type="Proteomes" id="UP001152562">
    <property type="component" value="Unassembled WGS sequence"/>
</dbReference>
<dbReference type="GO" id="GO:0005743">
    <property type="term" value="C:mitochondrial inner membrane"/>
    <property type="evidence" value="ECO:0007669"/>
    <property type="project" value="UniProtKB-SubCell"/>
</dbReference>
<evidence type="ECO:0000256" key="4">
    <source>
        <dbReference type="ARBA" id="ARBA00022692"/>
    </source>
</evidence>
<keyword evidence="4 9" id="KW-0812">Transmembrane</keyword>
<dbReference type="PANTHER" id="PTHR13603">
    <property type="entry name" value="TRANSMEMBRANE PROTEIN 186"/>
    <property type="match status" value="1"/>
</dbReference>
<keyword evidence="11" id="KW-1185">Reference proteome</keyword>
<accession>A0A9P0TNY2</accession>
<evidence type="ECO:0000256" key="2">
    <source>
        <dbReference type="ARBA" id="ARBA00007020"/>
    </source>
</evidence>
<evidence type="ECO:0000256" key="9">
    <source>
        <dbReference type="SAM" id="Phobius"/>
    </source>
</evidence>
<evidence type="ECO:0000256" key="3">
    <source>
        <dbReference type="ARBA" id="ARBA00014604"/>
    </source>
</evidence>
<keyword evidence="8 9" id="KW-0472">Membrane</keyword>
<feature type="transmembrane region" description="Helical" evidence="9">
    <location>
        <begin position="6"/>
        <end position="27"/>
    </location>
</feature>
<name>A0A9P0TNY2_PIEBR</name>
<keyword evidence="6 9" id="KW-1133">Transmembrane helix</keyword>
<keyword evidence="7" id="KW-0496">Mitochondrion</keyword>
<protein>
    <recommendedName>
        <fullName evidence="3">Transmembrane protein 186</fullName>
    </recommendedName>
</protein>
<evidence type="ECO:0000256" key="7">
    <source>
        <dbReference type="ARBA" id="ARBA00023128"/>
    </source>
</evidence>
<evidence type="ECO:0000256" key="5">
    <source>
        <dbReference type="ARBA" id="ARBA00022792"/>
    </source>
</evidence>
<dbReference type="InterPro" id="IPR026571">
    <property type="entry name" value="Tmem186"/>
</dbReference>
<comment type="similarity">
    <text evidence="2">Belongs to the TMEM186 family.</text>
</comment>
<gene>
    <name evidence="10" type="ORF">PIBRA_LOCUS9043</name>
</gene>
<evidence type="ECO:0000256" key="8">
    <source>
        <dbReference type="ARBA" id="ARBA00023136"/>
    </source>
</evidence>
<evidence type="ECO:0000256" key="1">
    <source>
        <dbReference type="ARBA" id="ARBA00004448"/>
    </source>
</evidence>
<dbReference type="PANTHER" id="PTHR13603:SF1">
    <property type="entry name" value="TRANSMEMBRANE PROTEIN 186"/>
    <property type="match status" value="1"/>
</dbReference>
<evidence type="ECO:0000313" key="10">
    <source>
        <dbReference type="EMBL" id="CAH4032674.1"/>
    </source>
</evidence>